<keyword evidence="1" id="KW-1133">Transmembrane helix</keyword>
<organism evidence="2 3">
    <name type="scientific">Gossypium anomalum</name>
    <dbReference type="NCBI Taxonomy" id="47600"/>
    <lineage>
        <taxon>Eukaryota</taxon>
        <taxon>Viridiplantae</taxon>
        <taxon>Streptophyta</taxon>
        <taxon>Embryophyta</taxon>
        <taxon>Tracheophyta</taxon>
        <taxon>Spermatophyta</taxon>
        <taxon>Magnoliopsida</taxon>
        <taxon>eudicotyledons</taxon>
        <taxon>Gunneridae</taxon>
        <taxon>Pentapetalae</taxon>
        <taxon>rosids</taxon>
        <taxon>malvids</taxon>
        <taxon>Malvales</taxon>
        <taxon>Malvaceae</taxon>
        <taxon>Malvoideae</taxon>
        <taxon>Gossypium</taxon>
    </lineage>
</organism>
<evidence type="ECO:0000313" key="2">
    <source>
        <dbReference type="EMBL" id="KAG8487972.1"/>
    </source>
</evidence>
<dbReference type="Proteomes" id="UP000701853">
    <property type="component" value="Chromosome 7"/>
</dbReference>
<keyword evidence="1" id="KW-0812">Transmembrane</keyword>
<protein>
    <submittedName>
        <fullName evidence="2">Uncharacterized protein</fullName>
    </submittedName>
</protein>
<proteinExistence type="predicted"/>
<reference evidence="2 3" key="1">
    <citation type="journal article" date="2021" name="bioRxiv">
        <title>The Gossypium anomalum genome as a resource for cotton improvement and evolutionary analysis of hybrid incompatibility.</title>
        <authorList>
            <person name="Grover C.E."/>
            <person name="Yuan D."/>
            <person name="Arick M.A."/>
            <person name="Miller E.R."/>
            <person name="Hu G."/>
            <person name="Peterson D.G."/>
            <person name="Wendel J.F."/>
            <person name="Udall J.A."/>
        </authorList>
    </citation>
    <scope>NUCLEOTIDE SEQUENCE [LARGE SCALE GENOMIC DNA]</scope>
    <source>
        <strain evidence="2">JFW-Udall</strain>
        <tissue evidence="2">Leaf</tissue>
    </source>
</reference>
<sequence length="160" mass="17480">MTDVEMEKQSLRRGKECGGSNKGGFVLTLKIFPMEAKGAKFELVLIVIAMAMGVLVLSPSLVEGAFGIQLNPCTLPQCIAECKKALHEKFLSATCASGPQGKFCICLAQTRPEIEDKSLATVFWQVMSDRQVGMDGEFIDSWVSNCEDLWSGKWLGKLAL</sequence>
<comment type="caution">
    <text evidence="2">The sequence shown here is derived from an EMBL/GenBank/DDBJ whole genome shotgun (WGS) entry which is preliminary data.</text>
</comment>
<accession>A0A8J6CUJ1</accession>
<dbReference type="AlphaFoldDB" id="A0A8J6CUJ1"/>
<evidence type="ECO:0000256" key="1">
    <source>
        <dbReference type="SAM" id="Phobius"/>
    </source>
</evidence>
<dbReference type="OrthoDB" id="1514813at2759"/>
<dbReference type="EMBL" id="JAHUZN010000007">
    <property type="protein sequence ID" value="KAG8487972.1"/>
    <property type="molecule type" value="Genomic_DNA"/>
</dbReference>
<name>A0A8J6CUJ1_9ROSI</name>
<feature type="transmembrane region" description="Helical" evidence="1">
    <location>
        <begin position="43"/>
        <end position="62"/>
    </location>
</feature>
<keyword evidence="1" id="KW-0472">Membrane</keyword>
<keyword evidence="3" id="KW-1185">Reference proteome</keyword>
<gene>
    <name evidence="2" type="ORF">CXB51_018169</name>
</gene>
<evidence type="ECO:0000313" key="3">
    <source>
        <dbReference type="Proteomes" id="UP000701853"/>
    </source>
</evidence>